<comment type="subcellular location">
    <subcellularLocation>
        <location evidence="1">Secreted</location>
    </subcellularLocation>
</comment>
<dbReference type="Gene3D" id="2.40.10.10">
    <property type="entry name" value="Trypsin-like serine proteases"/>
    <property type="match status" value="1"/>
</dbReference>
<evidence type="ECO:0000256" key="7">
    <source>
        <dbReference type="ARBA" id="ARBA00036320"/>
    </source>
</evidence>
<evidence type="ECO:0000256" key="3">
    <source>
        <dbReference type="ARBA" id="ARBA00022670"/>
    </source>
</evidence>
<dbReference type="GeneTree" id="ENSGT00390000009571"/>
<keyword evidence="9" id="KW-0732">Signal</keyword>
<feature type="signal peptide" evidence="9">
    <location>
        <begin position="1"/>
        <end position="21"/>
    </location>
</feature>
<evidence type="ECO:0000313" key="12">
    <source>
        <dbReference type="Proteomes" id="UP000005207"/>
    </source>
</evidence>
<evidence type="ECO:0000259" key="10">
    <source>
        <dbReference type="PROSITE" id="PS50240"/>
    </source>
</evidence>
<name>I3KJS7_ORENI</name>
<dbReference type="GO" id="GO:0004252">
    <property type="term" value="F:serine-type endopeptidase activity"/>
    <property type="evidence" value="ECO:0007669"/>
    <property type="project" value="UniProtKB-EC"/>
</dbReference>
<reference evidence="12" key="1">
    <citation type="submission" date="2012-01" db="EMBL/GenBank/DDBJ databases">
        <title>The Genome Sequence of Oreochromis niloticus (Nile Tilapia).</title>
        <authorList>
            <consortium name="Broad Institute Genome Assembly Team"/>
            <consortium name="Broad Institute Sequencing Platform"/>
            <person name="Di Palma F."/>
            <person name="Johnson J."/>
            <person name="Lander E.S."/>
            <person name="Lindblad-Toh K."/>
        </authorList>
    </citation>
    <scope>NUCLEOTIDE SEQUENCE [LARGE SCALE GENOMIC DNA]</scope>
</reference>
<reference evidence="11" key="2">
    <citation type="submission" date="2025-08" db="UniProtKB">
        <authorList>
            <consortium name="Ensembl"/>
        </authorList>
    </citation>
    <scope>IDENTIFICATION</scope>
</reference>
<dbReference type="InterPro" id="IPR009003">
    <property type="entry name" value="Peptidase_S1_PA"/>
</dbReference>
<dbReference type="GO" id="GO:0005615">
    <property type="term" value="C:extracellular space"/>
    <property type="evidence" value="ECO:0007669"/>
    <property type="project" value="TreeGrafter"/>
</dbReference>
<dbReference type="InParanoid" id="I3KJS7"/>
<accession>I3KJS7</accession>
<dbReference type="AlphaFoldDB" id="I3KJS7"/>
<proteinExistence type="predicted"/>
<dbReference type="SUPFAM" id="SSF50494">
    <property type="entry name" value="Trypsin-like serine proteases"/>
    <property type="match status" value="1"/>
</dbReference>
<reference evidence="11" key="3">
    <citation type="submission" date="2025-09" db="UniProtKB">
        <authorList>
            <consortium name="Ensembl"/>
        </authorList>
    </citation>
    <scope>IDENTIFICATION</scope>
</reference>
<dbReference type="InterPro" id="IPR001254">
    <property type="entry name" value="Trypsin_dom"/>
</dbReference>
<feature type="chain" id="PRO_5003674581" description="trypsin" evidence="9">
    <location>
        <begin position="22"/>
        <end position="286"/>
    </location>
</feature>
<evidence type="ECO:0000256" key="5">
    <source>
        <dbReference type="ARBA" id="ARBA00022825"/>
    </source>
</evidence>
<dbReference type="eggNOG" id="KOG3627">
    <property type="taxonomic scope" value="Eukaryota"/>
</dbReference>
<dbReference type="STRING" id="8128.ENSONIP00000021372"/>
<dbReference type="Proteomes" id="UP000005207">
    <property type="component" value="Linkage group LG6"/>
</dbReference>
<keyword evidence="4" id="KW-0378">Hydrolase</keyword>
<keyword evidence="5" id="KW-0720">Serine protease</keyword>
<keyword evidence="3" id="KW-0645">Protease</keyword>
<gene>
    <name evidence="11" type="primary">LOC102081650</name>
</gene>
<sequence length="286" mass="31568">MTAMTHLKFLLLLLWVGVTESAVLDLHKRIFKGYDCENTKHLYHVKITAANRTHISRCGGSLIHREWVLTAAHCWIDQPGWTMSAYVGIHPGPGSMVTIRDHQIFQDQSRKHDIMLLKISPASIRTDLVQLPDCKIPPKIGNEIKIAGLGGYLVDLQNIALPDEPPHLKCARMHVVNCGLNRTPCNSPALWPNGNTMCYEQAGVDTCPVSCHAANIYSPLSDVLKKTYGLYFLSQGDSGGGVMFNNMIYGVHVGSGKCVCSRSAVSLKVCSYIGWINHYITPNNGK</sequence>
<dbReference type="SMART" id="SM00020">
    <property type="entry name" value="Tryp_SPc"/>
    <property type="match status" value="1"/>
</dbReference>
<evidence type="ECO:0000256" key="9">
    <source>
        <dbReference type="SAM" id="SignalP"/>
    </source>
</evidence>
<dbReference type="PRINTS" id="PR00722">
    <property type="entry name" value="CHYMOTRYPSIN"/>
</dbReference>
<evidence type="ECO:0000313" key="11">
    <source>
        <dbReference type="Ensembl" id="ENSONIP00000021372.1"/>
    </source>
</evidence>
<dbReference type="InterPro" id="IPR018114">
    <property type="entry name" value="TRYPSIN_HIS"/>
</dbReference>
<keyword evidence="6" id="KW-1015">Disulfide bond</keyword>
<evidence type="ECO:0000256" key="4">
    <source>
        <dbReference type="ARBA" id="ARBA00022801"/>
    </source>
</evidence>
<dbReference type="InterPro" id="IPR050127">
    <property type="entry name" value="Serine_Proteases_S1"/>
</dbReference>
<comment type="catalytic activity">
    <reaction evidence="7">
        <text>Preferential cleavage: Arg-|-Xaa, Lys-|-Xaa.</text>
        <dbReference type="EC" id="3.4.21.4"/>
    </reaction>
</comment>
<dbReference type="GO" id="GO:0006508">
    <property type="term" value="P:proteolysis"/>
    <property type="evidence" value="ECO:0007669"/>
    <property type="project" value="UniProtKB-KW"/>
</dbReference>
<dbReference type="OMA" id="FNGYDCE"/>
<dbReference type="EC" id="3.4.21.4" evidence="8"/>
<evidence type="ECO:0000256" key="2">
    <source>
        <dbReference type="ARBA" id="ARBA00022525"/>
    </source>
</evidence>
<evidence type="ECO:0000256" key="6">
    <source>
        <dbReference type="ARBA" id="ARBA00023157"/>
    </source>
</evidence>
<dbReference type="PROSITE" id="PS00134">
    <property type="entry name" value="TRYPSIN_HIS"/>
    <property type="match status" value="1"/>
</dbReference>
<dbReference type="PANTHER" id="PTHR24264:SF15">
    <property type="entry name" value="RIKEN CDNA 2210010C04 GENE"/>
    <property type="match status" value="1"/>
</dbReference>
<keyword evidence="2" id="KW-0964">Secreted</keyword>
<keyword evidence="12" id="KW-1185">Reference proteome</keyword>
<dbReference type="PANTHER" id="PTHR24264">
    <property type="entry name" value="TRYPSIN-RELATED"/>
    <property type="match status" value="1"/>
</dbReference>
<evidence type="ECO:0000256" key="8">
    <source>
        <dbReference type="ARBA" id="ARBA00038868"/>
    </source>
</evidence>
<dbReference type="Pfam" id="PF00089">
    <property type="entry name" value="Trypsin"/>
    <property type="match status" value="1"/>
</dbReference>
<evidence type="ECO:0000256" key="1">
    <source>
        <dbReference type="ARBA" id="ARBA00004613"/>
    </source>
</evidence>
<organism evidence="11 12">
    <name type="scientific">Oreochromis niloticus</name>
    <name type="common">Nile tilapia</name>
    <name type="synonym">Tilapia nilotica</name>
    <dbReference type="NCBI Taxonomy" id="8128"/>
    <lineage>
        <taxon>Eukaryota</taxon>
        <taxon>Metazoa</taxon>
        <taxon>Chordata</taxon>
        <taxon>Craniata</taxon>
        <taxon>Vertebrata</taxon>
        <taxon>Euteleostomi</taxon>
        <taxon>Actinopterygii</taxon>
        <taxon>Neopterygii</taxon>
        <taxon>Teleostei</taxon>
        <taxon>Neoteleostei</taxon>
        <taxon>Acanthomorphata</taxon>
        <taxon>Ovalentaria</taxon>
        <taxon>Cichlomorphae</taxon>
        <taxon>Cichliformes</taxon>
        <taxon>Cichlidae</taxon>
        <taxon>African cichlids</taxon>
        <taxon>Pseudocrenilabrinae</taxon>
        <taxon>Oreochromini</taxon>
        <taxon>Oreochromis</taxon>
    </lineage>
</organism>
<dbReference type="InterPro" id="IPR043504">
    <property type="entry name" value="Peptidase_S1_PA_chymotrypsin"/>
</dbReference>
<dbReference type="InterPro" id="IPR001314">
    <property type="entry name" value="Peptidase_S1A"/>
</dbReference>
<feature type="domain" description="Peptidase S1" evidence="10">
    <location>
        <begin position="30"/>
        <end position="281"/>
    </location>
</feature>
<dbReference type="Ensembl" id="ENSONIT00000021391.2">
    <property type="protein sequence ID" value="ENSONIP00000021372.1"/>
    <property type="gene ID" value="ENSONIG00000016946.2"/>
</dbReference>
<protein>
    <recommendedName>
        <fullName evidence="8">trypsin</fullName>
        <ecNumber evidence="8">3.4.21.4</ecNumber>
    </recommendedName>
</protein>
<dbReference type="PROSITE" id="PS50240">
    <property type="entry name" value="TRYPSIN_DOM"/>
    <property type="match status" value="1"/>
</dbReference>